<evidence type="ECO:0000313" key="2">
    <source>
        <dbReference type="EMBL" id="KRM74508.1"/>
    </source>
</evidence>
<accession>A0A0R2BF98</accession>
<keyword evidence="1" id="KW-0472">Membrane</keyword>
<proteinExistence type="predicted"/>
<dbReference type="PATRIC" id="fig|1423733.4.peg.146"/>
<dbReference type="EMBL" id="AYYR01000078">
    <property type="protein sequence ID" value="KRM74508.1"/>
    <property type="molecule type" value="Genomic_DNA"/>
</dbReference>
<reference evidence="2 3" key="1">
    <citation type="journal article" date="2015" name="Genome Announc.">
        <title>Expanding the biotechnology potential of lactobacilli through comparative genomics of 213 strains and associated genera.</title>
        <authorList>
            <person name="Sun Z."/>
            <person name="Harris H.M."/>
            <person name="McCann A."/>
            <person name="Guo C."/>
            <person name="Argimon S."/>
            <person name="Zhang W."/>
            <person name="Yang X."/>
            <person name="Jeffery I.B."/>
            <person name="Cooney J.C."/>
            <person name="Kagawa T.F."/>
            <person name="Liu W."/>
            <person name="Song Y."/>
            <person name="Salvetti E."/>
            <person name="Wrobel A."/>
            <person name="Rasinkangas P."/>
            <person name="Parkhill J."/>
            <person name="Rea M.C."/>
            <person name="O'Sullivan O."/>
            <person name="Ritari J."/>
            <person name="Douillard F.P."/>
            <person name="Paul Ross R."/>
            <person name="Yang R."/>
            <person name="Briner A.E."/>
            <person name="Felis G.E."/>
            <person name="de Vos W.M."/>
            <person name="Barrangou R."/>
            <person name="Klaenhammer T.R."/>
            <person name="Caufield P.W."/>
            <person name="Cui Y."/>
            <person name="Zhang H."/>
            <person name="O'Toole P.W."/>
        </authorList>
    </citation>
    <scope>NUCLEOTIDE SEQUENCE [LARGE SCALE GENOMIC DNA]</scope>
    <source>
        <strain evidence="2 3">DSM 20515</strain>
    </source>
</reference>
<protein>
    <submittedName>
        <fullName evidence="2">Uncharacterized protein</fullName>
    </submittedName>
</protein>
<gene>
    <name evidence="2" type="ORF">FC82_GL000137</name>
</gene>
<evidence type="ECO:0000256" key="1">
    <source>
        <dbReference type="SAM" id="Phobius"/>
    </source>
</evidence>
<dbReference type="AlphaFoldDB" id="A0A0R2BF98"/>
<feature type="transmembrane region" description="Helical" evidence="1">
    <location>
        <begin position="6"/>
        <end position="32"/>
    </location>
</feature>
<comment type="caution">
    <text evidence="2">The sequence shown here is derived from an EMBL/GenBank/DDBJ whole genome shotgun (WGS) entry which is preliminary data.</text>
</comment>
<dbReference type="Proteomes" id="UP000051845">
    <property type="component" value="Unassembled WGS sequence"/>
</dbReference>
<keyword evidence="1" id="KW-0812">Transmembrane</keyword>
<evidence type="ECO:0000313" key="3">
    <source>
        <dbReference type="Proteomes" id="UP000051845"/>
    </source>
</evidence>
<organism evidence="2 3">
    <name type="scientific">Secundilactobacillus collinoides DSM 20515 = JCM 1123</name>
    <dbReference type="NCBI Taxonomy" id="1423733"/>
    <lineage>
        <taxon>Bacteria</taxon>
        <taxon>Bacillati</taxon>
        <taxon>Bacillota</taxon>
        <taxon>Bacilli</taxon>
        <taxon>Lactobacillales</taxon>
        <taxon>Lactobacillaceae</taxon>
        <taxon>Secundilactobacillus</taxon>
    </lineage>
</organism>
<keyword evidence="1" id="KW-1133">Transmembrane helix</keyword>
<dbReference type="RefSeq" id="WP_054762139.1">
    <property type="nucleotide sequence ID" value="NZ_AYYR01000078.1"/>
</dbReference>
<name>A0A0R2BF98_SECCO</name>
<sequence>MMIILSVLKFIGIAFTVLLLIDISVIGMVFLLRKIITRNQYAHQYLLALQGGRSIQKYQEKQK</sequence>